<proteinExistence type="inferred from homology"/>
<dbReference type="Proteomes" id="UP000305109">
    <property type="component" value="Unassembled WGS sequence"/>
</dbReference>
<dbReference type="CDD" id="cd03257">
    <property type="entry name" value="ABC_NikE_OppD_transporters"/>
    <property type="match status" value="1"/>
</dbReference>
<keyword evidence="2" id="KW-0813">Transport</keyword>
<dbReference type="InterPro" id="IPR027417">
    <property type="entry name" value="P-loop_NTPase"/>
</dbReference>
<keyword evidence="4 6" id="KW-0067">ATP-binding</keyword>
<dbReference type="SMART" id="SM00382">
    <property type="entry name" value="AAA"/>
    <property type="match status" value="2"/>
</dbReference>
<dbReference type="InterPro" id="IPR017871">
    <property type="entry name" value="ABC_transporter-like_CS"/>
</dbReference>
<comment type="caution">
    <text evidence="6">The sequence shown here is derived from an EMBL/GenBank/DDBJ whole genome shotgun (WGS) entry which is preliminary data.</text>
</comment>
<accession>A0ABY2RQV5</accession>
<keyword evidence="7" id="KW-1185">Reference proteome</keyword>
<evidence type="ECO:0000256" key="1">
    <source>
        <dbReference type="ARBA" id="ARBA00005417"/>
    </source>
</evidence>
<dbReference type="PROSITE" id="PS50893">
    <property type="entry name" value="ABC_TRANSPORTER_2"/>
    <property type="match status" value="2"/>
</dbReference>
<dbReference type="PANTHER" id="PTHR43776:SF7">
    <property type="entry name" value="D,D-DIPEPTIDE TRANSPORT ATP-BINDING PROTEIN DDPF-RELATED"/>
    <property type="match status" value="1"/>
</dbReference>
<evidence type="ECO:0000256" key="3">
    <source>
        <dbReference type="ARBA" id="ARBA00022741"/>
    </source>
</evidence>
<organism evidence="6 7">
    <name type="scientific">Rhodococcus oryzae</name>
    <dbReference type="NCBI Taxonomy" id="2571143"/>
    <lineage>
        <taxon>Bacteria</taxon>
        <taxon>Bacillati</taxon>
        <taxon>Actinomycetota</taxon>
        <taxon>Actinomycetes</taxon>
        <taxon>Mycobacteriales</taxon>
        <taxon>Nocardiaceae</taxon>
        <taxon>Rhodococcus</taxon>
    </lineage>
</organism>
<dbReference type="PROSITE" id="PS00211">
    <property type="entry name" value="ABC_TRANSPORTER_1"/>
    <property type="match status" value="2"/>
</dbReference>
<dbReference type="GO" id="GO:0005524">
    <property type="term" value="F:ATP binding"/>
    <property type="evidence" value="ECO:0007669"/>
    <property type="project" value="UniProtKB-KW"/>
</dbReference>
<dbReference type="EMBL" id="SUMD01000002">
    <property type="protein sequence ID" value="TJZ79970.1"/>
    <property type="molecule type" value="Genomic_DNA"/>
</dbReference>
<dbReference type="Gene3D" id="3.40.50.300">
    <property type="entry name" value="P-loop containing nucleotide triphosphate hydrolases"/>
    <property type="match status" value="2"/>
</dbReference>
<gene>
    <name evidence="6" type="ORF">FCG67_03485</name>
</gene>
<dbReference type="RefSeq" id="WP_136907231.1">
    <property type="nucleotide sequence ID" value="NZ_SUMD01000002.1"/>
</dbReference>
<keyword evidence="3" id="KW-0547">Nucleotide-binding</keyword>
<dbReference type="InterPro" id="IPR003593">
    <property type="entry name" value="AAA+_ATPase"/>
</dbReference>
<evidence type="ECO:0000313" key="7">
    <source>
        <dbReference type="Proteomes" id="UP000305109"/>
    </source>
</evidence>
<reference evidence="6 7" key="1">
    <citation type="submission" date="2019-04" db="EMBL/GenBank/DDBJ databases">
        <title>Rhodococcus oryzae sp. nov., a novel actinomycete isolated from rhizosphere soil of rice (Oryza sativa L.).</title>
        <authorList>
            <person name="Li C."/>
        </authorList>
    </citation>
    <scope>NUCLEOTIDE SEQUENCE [LARGE SCALE GENOMIC DNA]</scope>
    <source>
        <strain evidence="6 7">NEAU-CX67</strain>
    </source>
</reference>
<comment type="similarity">
    <text evidence="1">Belongs to the ABC transporter superfamily.</text>
</comment>
<evidence type="ECO:0000259" key="5">
    <source>
        <dbReference type="PROSITE" id="PS50893"/>
    </source>
</evidence>
<evidence type="ECO:0000256" key="2">
    <source>
        <dbReference type="ARBA" id="ARBA00022448"/>
    </source>
</evidence>
<dbReference type="InterPro" id="IPR050319">
    <property type="entry name" value="ABC_transp_ATP-bind"/>
</dbReference>
<dbReference type="SUPFAM" id="SSF52540">
    <property type="entry name" value="P-loop containing nucleoside triphosphate hydrolases"/>
    <property type="match status" value="2"/>
</dbReference>
<evidence type="ECO:0000313" key="6">
    <source>
        <dbReference type="EMBL" id="TJZ79970.1"/>
    </source>
</evidence>
<dbReference type="InterPro" id="IPR003439">
    <property type="entry name" value="ABC_transporter-like_ATP-bd"/>
</dbReference>
<feature type="domain" description="ABC transporter" evidence="5">
    <location>
        <begin position="12"/>
        <end position="238"/>
    </location>
</feature>
<feature type="domain" description="ABC transporter" evidence="5">
    <location>
        <begin position="259"/>
        <end position="487"/>
    </location>
</feature>
<dbReference type="Pfam" id="PF00005">
    <property type="entry name" value="ABC_tran"/>
    <property type="match status" value="2"/>
</dbReference>
<evidence type="ECO:0000256" key="4">
    <source>
        <dbReference type="ARBA" id="ARBA00022840"/>
    </source>
</evidence>
<protein>
    <submittedName>
        <fullName evidence="6">ABC transporter ATP-binding protein</fullName>
    </submittedName>
</protein>
<dbReference type="PANTHER" id="PTHR43776">
    <property type="entry name" value="TRANSPORT ATP-BINDING PROTEIN"/>
    <property type="match status" value="1"/>
</dbReference>
<name>A0ABY2RQV5_9NOCA</name>
<sequence>MTEVVHGRRQAIRVRGLTARAAGRTLVDGVDLDIPAGDVTAVIGGSGSGKTTTALALMGERRPGVTIESLLLECEGVRFGYVPQQPSAVLTPWLRIGSVLRDVERAAHRAGHRLTVPDALRRASFPEGARLLDRYPHQLSGGQQQRLVIAQTLLTDPDCLILDEPTTGQDPANRSAVLDEITRLASEGLTIVLLTHDLDAVRAVAGHVVVMMQGRVVESGDVALLDAPAHQQTLALLEAGASRRERGRSSGTGARTPRLVMDGVTAGYRSDPVLRDFSLGIGPGECVALVGPSGCGKTTAARVVAGLHRPSAGRVLLDGEALVADARGRSRAQAAAIAYVFQDAKAAFDPFRSVGEQIARGPMRLRGMSRVDAENAATIALRQVGLAADIARARVSSLSGGEAQRAAIARALATSPALLICDEVTTGLDSVSQRRVLEILSELAREQGMSLLVISHDAAVVGAVAGEVVEMGELASTGTSNSVEPEGLR</sequence>